<protein>
    <submittedName>
        <fullName evidence="1">Uncharacterized protein</fullName>
    </submittedName>
</protein>
<organism evidence="1">
    <name type="scientific">Hanusia phi</name>
    <dbReference type="NCBI Taxonomy" id="3032"/>
    <lineage>
        <taxon>Eukaryota</taxon>
        <taxon>Cryptophyceae</taxon>
        <taxon>Pyrenomonadales</taxon>
        <taxon>Geminigeraceae</taxon>
        <taxon>Hanusia</taxon>
    </lineage>
</organism>
<reference evidence="1" key="1">
    <citation type="submission" date="2021-01" db="EMBL/GenBank/DDBJ databases">
        <authorList>
            <person name="Corre E."/>
            <person name="Pelletier E."/>
            <person name="Niang G."/>
            <person name="Scheremetjew M."/>
            <person name="Finn R."/>
            <person name="Kale V."/>
            <person name="Holt S."/>
            <person name="Cochrane G."/>
            <person name="Meng A."/>
            <person name="Brown T."/>
            <person name="Cohen L."/>
        </authorList>
    </citation>
    <scope>NUCLEOTIDE SEQUENCE</scope>
    <source>
        <strain evidence="1">CCMP325</strain>
    </source>
</reference>
<dbReference type="EMBL" id="HBEO01003482">
    <property type="protein sequence ID" value="CAD8469474.1"/>
    <property type="molecule type" value="Transcribed_RNA"/>
</dbReference>
<proteinExistence type="predicted"/>
<name>A0A7S0E246_9CRYP</name>
<gene>
    <name evidence="1" type="ORF">HPHI1048_LOCUS2462</name>
</gene>
<accession>A0A7S0E246</accession>
<evidence type="ECO:0000313" key="1">
    <source>
        <dbReference type="EMBL" id="CAD8469474.1"/>
    </source>
</evidence>
<sequence length="137" mass="15260">MGVIQETYLRYEAAGDPNTGRTVCGQPLHSAEFVRLPPSFVCPDEESRADVDRTLKHLFPNAATGRLLFIAEQCVASVIYHYDNLVQNLTGCSREVGPVQLQSGSNSSGDEYYFQSCRLRRRSGCRGLAEGRRTDTR</sequence>
<dbReference type="AlphaFoldDB" id="A0A7S0E246"/>